<evidence type="ECO:0000313" key="1">
    <source>
        <dbReference type="EMBL" id="SDR62126.1"/>
    </source>
</evidence>
<organism evidence="1 2">
    <name type="scientific">Paraburkholderia tuberum</name>
    <dbReference type="NCBI Taxonomy" id="157910"/>
    <lineage>
        <taxon>Bacteria</taxon>
        <taxon>Pseudomonadati</taxon>
        <taxon>Pseudomonadota</taxon>
        <taxon>Betaproteobacteria</taxon>
        <taxon>Burkholderiales</taxon>
        <taxon>Burkholderiaceae</taxon>
        <taxon>Paraburkholderia</taxon>
    </lineage>
</organism>
<dbReference type="STRING" id="157910.SAMN05445850_8128"/>
<dbReference type="Proteomes" id="UP000199365">
    <property type="component" value="Unassembled WGS sequence"/>
</dbReference>
<protein>
    <recommendedName>
        <fullName evidence="3">DUF1643 domain-containing protein</fullName>
    </recommendedName>
</protein>
<reference evidence="2" key="1">
    <citation type="submission" date="2016-10" db="EMBL/GenBank/DDBJ databases">
        <authorList>
            <person name="Varghese N."/>
            <person name="Submissions S."/>
        </authorList>
    </citation>
    <scope>NUCLEOTIDE SEQUENCE [LARGE SCALE GENOMIC DNA]</scope>
    <source>
        <strain evidence="2">DUS833</strain>
    </source>
</reference>
<evidence type="ECO:0008006" key="3">
    <source>
        <dbReference type="Google" id="ProtNLM"/>
    </source>
</evidence>
<proteinExistence type="predicted"/>
<accession>A0A1H1KIQ8</accession>
<name>A0A1H1KIQ8_9BURK</name>
<dbReference type="EMBL" id="FNKX01000004">
    <property type="protein sequence ID" value="SDR62126.1"/>
    <property type="molecule type" value="Genomic_DNA"/>
</dbReference>
<dbReference type="Pfam" id="PF07799">
    <property type="entry name" value="DUF1643"/>
    <property type="match status" value="1"/>
</dbReference>
<dbReference type="RefSeq" id="WP_244145080.1">
    <property type="nucleotide sequence ID" value="NZ_FNKX01000004.1"/>
</dbReference>
<evidence type="ECO:0000313" key="2">
    <source>
        <dbReference type="Proteomes" id="UP000199365"/>
    </source>
</evidence>
<sequence>MSAIISNCGLYRHRLERDVQMDGLTFAFFGINPSTADATLDDATVRKWIGFTRVNGGRRFIVGNVFAFRSTDITGLRHANEPVGKFNDMHIGLIVD</sequence>
<dbReference type="AlphaFoldDB" id="A0A1H1KIQ8"/>
<gene>
    <name evidence="1" type="ORF">SAMN05445850_8128</name>
</gene>
<keyword evidence="2" id="KW-1185">Reference proteome</keyword>
<dbReference type="InterPro" id="IPR012441">
    <property type="entry name" value="DUF1643"/>
</dbReference>